<evidence type="ECO:0000256" key="1">
    <source>
        <dbReference type="SAM" id="SignalP"/>
    </source>
</evidence>
<reference evidence="2 3" key="1">
    <citation type="submission" date="2016-01" db="EMBL/GenBank/DDBJ databases">
        <authorList>
            <person name="Oliw E.H."/>
        </authorList>
    </citation>
    <scope>NUCLEOTIDE SEQUENCE [LARGE SCALE GENOMIC DNA]</scope>
    <source>
        <strain evidence="2">LMG 27134</strain>
    </source>
</reference>
<protein>
    <submittedName>
        <fullName evidence="2">Uncharacterized protein</fullName>
    </submittedName>
</protein>
<accession>A0A158JFY8</accession>
<dbReference type="Proteomes" id="UP000054683">
    <property type="component" value="Unassembled WGS sequence"/>
</dbReference>
<feature type="signal peptide" evidence="1">
    <location>
        <begin position="1"/>
        <end position="38"/>
    </location>
</feature>
<dbReference type="RefSeq" id="WP_062091832.1">
    <property type="nucleotide sequence ID" value="NZ_FCOK02000083.1"/>
</dbReference>
<dbReference type="AlphaFoldDB" id="A0A158JFY8"/>
<dbReference type="EMBL" id="FCOK02000083">
    <property type="protein sequence ID" value="SAL67270.1"/>
    <property type="molecule type" value="Genomic_DNA"/>
</dbReference>
<evidence type="ECO:0000313" key="3">
    <source>
        <dbReference type="Proteomes" id="UP000054683"/>
    </source>
</evidence>
<proteinExistence type="predicted"/>
<organism evidence="2 3">
    <name type="scientific">Caballeronia udeis</name>
    <dbReference type="NCBI Taxonomy" id="1232866"/>
    <lineage>
        <taxon>Bacteria</taxon>
        <taxon>Pseudomonadati</taxon>
        <taxon>Pseudomonadota</taxon>
        <taxon>Betaproteobacteria</taxon>
        <taxon>Burkholderiales</taxon>
        <taxon>Burkholderiaceae</taxon>
        <taxon>Caballeronia</taxon>
    </lineage>
</organism>
<sequence length="431" mass="45004">MRGETDIKGVTNFNIILKQYYFSALVVCLCILSSSAHADLISFCTGAMPPDPTSQATFKTECPAFLQSQFAAAAVTSQNTSSTSQLSQQQTQASIDSSIAGLIKAPAAQVSQGTDISAIGIAAQVNDAENTFNLSYLIGQSVSTLAEKDGKQLFASDEKVLLILSSTDLAWLQTAPVDSATVKATLKGHVDALGKLSCEKAGGEVAPTFVLPAILAVGAIASTAATVASMFQPSLVAAAKTGSVTDPTQLIIGGLIKGLGTKKDFLVLHAPTIGYTNSAIQALVSLRDAIKAAAQRSIDCKNAVVAKSISDEITTAQQYITSITAATGANPSLLDYAARRAALEDQHIAHTLFIQRDVSGGGVAAIKPNWFTSVKLYMGGADLLSYQVADLNGSIVAASFVKKIWSRQCRLADWATENHGCYIDDSGNDGK</sequence>
<gene>
    <name evidence="2" type="ORF">AWB69_07698</name>
</gene>
<keyword evidence="1" id="KW-0732">Signal</keyword>
<name>A0A158JFY8_9BURK</name>
<evidence type="ECO:0000313" key="2">
    <source>
        <dbReference type="EMBL" id="SAL67270.1"/>
    </source>
</evidence>
<feature type="chain" id="PRO_5008502084" evidence="1">
    <location>
        <begin position="39"/>
        <end position="431"/>
    </location>
</feature>